<dbReference type="OrthoDB" id="9772407at2"/>
<protein>
    <submittedName>
        <fullName evidence="3 4">Oxidoreductase</fullName>
    </submittedName>
</protein>
<dbReference type="PANTHER" id="PTHR43625:SF40">
    <property type="entry name" value="ALDO-KETO REDUCTASE YAKC [NADP(+)]"/>
    <property type="match status" value="1"/>
</dbReference>
<evidence type="ECO:0000256" key="1">
    <source>
        <dbReference type="ARBA" id="ARBA00023002"/>
    </source>
</evidence>
<feature type="domain" description="NADP-dependent oxidoreductase" evidence="2">
    <location>
        <begin position="27"/>
        <end position="315"/>
    </location>
</feature>
<dbReference type="RefSeq" id="WP_073437257.1">
    <property type="nucleotide sequence ID" value="NZ_BJXU01000188.1"/>
</dbReference>
<dbReference type="InterPro" id="IPR023210">
    <property type="entry name" value="NADP_OxRdtase_dom"/>
</dbReference>
<dbReference type="STRING" id="44933.SAMN05660971_04270"/>
<gene>
    <name evidence="3" type="ORF">HCU01_40610</name>
    <name evidence="4" type="ORF">SAMN05660971_04270</name>
</gene>
<evidence type="ECO:0000313" key="6">
    <source>
        <dbReference type="Proteomes" id="UP000321726"/>
    </source>
</evidence>
<dbReference type="Gene3D" id="3.20.20.100">
    <property type="entry name" value="NADP-dependent oxidoreductase domain"/>
    <property type="match status" value="1"/>
</dbReference>
<dbReference type="SUPFAM" id="SSF51430">
    <property type="entry name" value="NAD(P)-linked oxidoreductase"/>
    <property type="match status" value="1"/>
</dbReference>
<dbReference type="GO" id="GO:0005737">
    <property type="term" value="C:cytoplasm"/>
    <property type="evidence" value="ECO:0007669"/>
    <property type="project" value="TreeGrafter"/>
</dbReference>
<evidence type="ECO:0000313" key="4">
    <source>
        <dbReference type="EMBL" id="SHM91995.1"/>
    </source>
</evidence>
<sequence>MTSLSPSTHPSVPTQRRLGSELHTSALGLGCMGMSEFYGPSDDAESISLIQQAVDAGVTLFDTADTYGQGHNESLLGRALAGCRDQIVIASKFGIVREPGAYARSLDTRPEYVRRACEASLKRLGVDCIDLYYAHRLNPDIPVEDTVGAMADLVDAGKVRALGLCEVSAATLERACREHPIAALQSEYSLWTRGIEDEILPTCRRLGVGLVPYSPLGRGFLSGALQTRDSLADSDFRRQAPRFSEQNLAANRELIERLEALAQQREATPAQLALAWLLAQGDDIVPIPGTRRLVRLNENLASISLALSDADIAQLSTWFPAGVASGERYTEEGMKGVEVDTRLPD</sequence>
<proteinExistence type="predicted"/>
<evidence type="ECO:0000259" key="2">
    <source>
        <dbReference type="Pfam" id="PF00248"/>
    </source>
</evidence>
<evidence type="ECO:0000313" key="5">
    <source>
        <dbReference type="Proteomes" id="UP000184123"/>
    </source>
</evidence>
<dbReference type="Proteomes" id="UP000184123">
    <property type="component" value="Unassembled WGS sequence"/>
</dbReference>
<dbReference type="AlphaFoldDB" id="A0A1M7MM22"/>
<reference evidence="4 5" key="1">
    <citation type="submission" date="2016-11" db="EMBL/GenBank/DDBJ databases">
        <authorList>
            <person name="Jaros S."/>
            <person name="Januszkiewicz K."/>
            <person name="Wedrychowicz H."/>
        </authorList>
    </citation>
    <scope>NUCLEOTIDE SEQUENCE [LARGE SCALE GENOMIC DNA]</scope>
    <source>
        <strain evidence="4 5">DSM 4740</strain>
    </source>
</reference>
<dbReference type="EMBL" id="FRCA01000018">
    <property type="protein sequence ID" value="SHM91995.1"/>
    <property type="molecule type" value="Genomic_DNA"/>
</dbReference>
<name>A0A1M7MM22_9GAMM</name>
<keyword evidence="1" id="KW-0560">Oxidoreductase</keyword>
<dbReference type="PANTHER" id="PTHR43625">
    <property type="entry name" value="AFLATOXIN B1 ALDEHYDE REDUCTASE"/>
    <property type="match status" value="1"/>
</dbReference>
<evidence type="ECO:0000313" key="3">
    <source>
        <dbReference type="EMBL" id="GEN26112.1"/>
    </source>
</evidence>
<organism evidence="4 5">
    <name type="scientific">Halomonas cupida</name>
    <dbReference type="NCBI Taxonomy" id="44933"/>
    <lineage>
        <taxon>Bacteria</taxon>
        <taxon>Pseudomonadati</taxon>
        <taxon>Pseudomonadota</taxon>
        <taxon>Gammaproteobacteria</taxon>
        <taxon>Oceanospirillales</taxon>
        <taxon>Halomonadaceae</taxon>
        <taxon>Halomonas</taxon>
    </lineage>
</organism>
<dbReference type="InterPro" id="IPR050791">
    <property type="entry name" value="Aldo-Keto_reductase"/>
</dbReference>
<dbReference type="InterPro" id="IPR036812">
    <property type="entry name" value="NAD(P)_OxRdtase_dom_sf"/>
</dbReference>
<keyword evidence="6" id="KW-1185">Reference proteome</keyword>
<dbReference type="Proteomes" id="UP000321726">
    <property type="component" value="Unassembled WGS sequence"/>
</dbReference>
<reference evidence="3 6" key="2">
    <citation type="submission" date="2019-07" db="EMBL/GenBank/DDBJ databases">
        <title>Whole genome shotgun sequence of Halomonas cupida NBRC 102219.</title>
        <authorList>
            <person name="Hosoyama A."/>
            <person name="Uohara A."/>
            <person name="Ohji S."/>
            <person name="Ichikawa N."/>
        </authorList>
    </citation>
    <scope>NUCLEOTIDE SEQUENCE [LARGE SCALE GENOMIC DNA]</scope>
    <source>
        <strain evidence="3 6">NBRC 102219</strain>
    </source>
</reference>
<dbReference type="Pfam" id="PF00248">
    <property type="entry name" value="Aldo_ket_red"/>
    <property type="match status" value="1"/>
</dbReference>
<dbReference type="InterPro" id="IPR020471">
    <property type="entry name" value="AKR"/>
</dbReference>
<dbReference type="EMBL" id="BJXU01000188">
    <property type="protein sequence ID" value="GEN26112.1"/>
    <property type="molecule type" value="Genomic_DNA"/>
</dbReference>
<dbReference type="PRINTS" id="PR00069">
    <property type="entry name" value="ALDKETRDTASE"/>
</dbReference>
<accession>A0A1M7MM22</accession>
<dbReference type="GO" id="GO:0016491">
    <property type="term" value="F:oxidoreductase activity"/>
    <property type="evidence" value="ECO:0007669"/>
    <property type="project" value="UniProtKB-KW"/>
</dbReference>
<dbReference type="CDD" id="cd19076">
    <property type="entry name" value="AKR_AKR13A_13D"/>
    <property type="match status" value="1"/>
</dbReference>